<organism evidence="1 2">
    <name type="scientific">Rhizophagus irregularis (strain DAOM 197198w)</name>
    <name type="common">Glomus intraradices</name>
    <dbReference type="NCBI Taxonomy" id="1432141"/>
    <lineage>
        <taxon>Eukaryota</taxon>
        <taxon>Fungi</taxon>
        <taxon>Fungi incertae sedis</taxon>
        <taxon>Mucoromycota</taxon>
        <taxon>Glomeromycotina</taxon>
        <taxon>Glomeromycetes</taxon>
        <taxon>Glomerales</taxon>
        <taxon>Glomeraceae</taxon>
        <taxon>Rhizophagus</taxon>
    </lineage>
</organism>
<dbReference type="Proteomes" id="UP000022910">
    <property type="component" value="Unassembled WGS sequence"/>
</dbReference>
<keyword evidence="2" id="KW-1185">Reference proteome</keyword>
<reference evidence="1 2" key="1">
    <citation type="submission" date="2014-02" db="EMBL/GenBank/DDBJ databases">
        <title>Single nucleus genome sequencing reveals high similarity among nuclei of an endomycorrhizal fungus.</title>
        <authorList>
            <person name="Lin K."/>
            <person name="Geurts R."/>
            <person name="Zhang Z."/>
            <person name="Limpens E."/>
            <person name="Saunders D.G."/>
            <person name="Mu D."/>
            <person name="Pang E."/>
            <person name="Cao H."/>
            <person name="Cha H."/>
            <person name="Lin T."/>
            <person name="Zhou Q."/>
            <person name="Shang Y."/>
            <person name="Li Y."/>
            <person name="Ivanov S."/>
            <person name="Sharma T."/>
            <person name="Velzen R.V."/>
            <person name="Ruijter N.D."/>
            <person name="Aanen D.K."/>
            <person name="Win J."/>
            <person name="Kamoun S."/>
            <person name="Bisseling T."/>
            <person name="Huang S."/>
        </authorList>
    </citation>
    <scope>NUCLEOTIDE SEQUENCE [LARGE SCALE GENOMIC DNA]</scope>
    <source>
        <strain evidence="2">DAOM197198w</strain>
    </source>
</reference>
<dbReference type="STRING" id="1432141.A0A015JB68"/>
<gene>
    <name evidence="1" type="ORF">RirG_120530</name>
</gene>
<dbReference type="AlphaFoldDB" id="A0A015JB68"/>
<accession>A0A015JB68</accession>
<dbReference type="PANTHER" id="PTHR35871">
    <property type="entry name" value="EXPRESSED PROTEIN"/>
    <property type="match status" value="1"/>
</dbReference>
<name>A0A015JB68_RHIIW</name>
<sequence>MLQYKNFMPSFESENMIQQNPSLLPNEKMHILVTYDEYLFYSNDDRPIIWAPIGNPPLRKKGQGKSIMVSKFLLKIIGRLKLSEEEIILNPNVPIEARKFLKPGKNEEGWWTAEHLLDQVINYAIPIFEVKYPNCIGIFPFNNNTNHGAMAKDA</sequence>
<dbReference type="HOGENOM" id="CLU_005726_4_0_1"/>
<proteinExistence type="predicted"/>
<dbReference type="OrthoDB" id="10044727at2759"/>
<protein>
    <submittedName>
        <fullName evidence="1">Uncharacterized protein</fullName>
    </submittedName>
</protein>
<comment type="caution">
    <text evidence="1">The sequence shown here is derived from an EMBL/GenBank/DDBJ whole genome shotgun (WGS) entry which is preliminary data.</text>
</comment>
<evidence type="ECO:0000313" key="2">
    <source>
        <dbReference type="Proteomes" id="UP000022910"/>
    </source>
</evidence>
<evidence type="ECO:0000313" key="1">
    <source>
        <dbReference type="EMBL" id="EXX66772.1"/>
    </source>
</evidence>
<dbReference type="EMBL" id="JEMT01018343">
    <property type="protein sequence ID" value="EXX66772.1"/>
    <property type="molecule type" value="Genomic_DNA"/>
</dbReference>
<dbReference type="PANTHER" id="PTHR35871:SF1">
    <property type="entry name" value="CXC1-LIKE CYSTEINE CLUSTER ASSOCIATED WITH KDZ TRANSPOSASES DOMAIN-CONTAINING PROTEIN"/>
    <property type="match status" value="1"/>
</dbReference>